<dbReference type="EMBL" id="JAVRIA010000003">
    <property type="protein sequence ID" value="MDT0558427.1"/>
    <property type="molecule type" value="Genomic_DNA"/>
</dbReference>
<dbReference type="RefSeq" id="WP_311427194.1">
    <property type="nucleotide sequence ID" value="NZ_JAVRIA010000003.1"/>
</dbReference>
<protein>
    <recommendedName>
        <fullName evidence="3">Glycine dehydrogenase</fullName>
    </recommendedName>
</protein>
<sequence>MKKRFLFITCEEAMHICNKSQYNESSKWEKFKLNIRLSWCKVTRAYFKRNTKLTNIVNKANTECLKTEERKTMEQEFQKELAKH</sequence>
<keyword evidence="2" id="KW-1185">Reference proteome</keyword>
<organism evidence="1 2">
    <name type="scientific">Microcosmobacter mediterraneus</name>
    <dbReference type="NCBI Taxonomy" id="3075607"/>
    <lineage>
        <taxon>Bacteria</taxon>
        <taxon>Pseudomonadati</taxon>
        <taxon>Bacteroidota</taxon>
        <taxon>Flavobacteriia</taxon>
        <taxon>Flavobacteriales</taxon>
        <taxon>Flavobacteriaceae</taxon>
        <taxon>Microcosmobacter</taxon>
    </lineage>
</organism>
<evidence type="ECO:0008006" key="3">
    <source>
        <dbReference type="Google" id="ProtNLM"/>
    </source>
</evidence>
<reference evidence="1 2" key="1">
    <citation type="submission" date="2023-09" db="EMBL/GenBank/DDBJ databases">
        <authorList>
            <person name="Rey-Velasco X."/>
        </authorList>
    </citation>
    <scope>NUCLEOTIDE SEQUENCE [LARGE SCALE GENOMIC DNA]</scope>
    <source>
        <strain evidence="1 2">W332</strain>
    </source>
</reference>
<proteinExistence type="predicted"/>
<name>A0ABU2YJS8_9FLAO</name>
<evidence type="ECO:0000313" key="1">
    <source>
        <dbReference type="EMBL" id="MDT0558427.1"/>
    </source>
</evidence>
<evidence type="ECO:0000313" key="2">
    <source>
        <dbReference type="Proteomes" id="UP001259492"/>
    </source>
</evidence>
<dbReference type="Proteomes" id="UP001259492">
    <property type="component" value="Unassembled WGS sequence"/>
</dbReference>
<accession>A0ABU2YJS8</accession>
<comment type="caution">
    <text evidence="1">The sequence shown here is derived from an EMBL/GenBank/DDBJ whole genome shotgun (WGS) entry which is preliminary data.</text>
</comment>
<gene>
    <name evidence="1" type="ORF">RM697_07205</name>
</gene>